<dbReference type="OMA" id="HWMKLFW"/>
<evidence type="ECO:0000256" key="3">
    <source>
        <dbReference type="ARBA" id="ARBA00022776"/>
    </source>
</evidence>
<sequence length="645" mass="73125">MPQLSRFSSGLKTDGEKKKSNDGNDDDDEEEEEEEEEKGGEGGGGGGGGGERRSGEEKRRKEREEEEREEEERKEEAAEQLVGLPEEAAVMTSGQGNASSSGVDRLGSRKQLGWRDSSMPDSTPGGGVLGARGGDWEGGGRGGGGGGGGGGGEEEEEEEESDVFLLGKSYFDMKEYRRAAHALRGLPGKKAFFLRSYAMYLAGEKRKEEEAVEMAGPLGKSEVVNRELAALESELGRNYEQDQLDAFGMYLYGVVLHQRERKAEARMVLCASVNSYPLNWSTWAELQAICTEPETLPNLSLNEHWMKYFFLASVYLDLQKNKEGLHQYQLLLADFPRSEYILAQTATAQYNLRSFDEAQELFESLLGSDPYRIEGMDIYSNILYVKEAFSALSYLAHKAVLTDKYRPETCCIVGNYYSLKAQHQKAVLYFKRALKLNRQYLSAWTLMGHEYVEMKNTPAAIDAYRRAVDINPRDYRAWYGLGQTYEILGMPYYALYYYRRATQLRPHDPRMWCAMGQCYENEQLLMHDAAIRCYKRAVSNNDREGIALLKLAKLHEQLKQADAAAHYYRKWMDQTEGQDISEALLYLANYCKTKRLYEEATQYATRLLDYGGPKKEDAKPLLREIRSEQQHVPLSPLMEMETVSP</sequence>
<evidence type="ECO:0000313" key="11">
    <source>
        <dbReference type="Proteomes" id="UP000265515"/>
    </source>
</evidence>
<dbReference type="InterPro" id="IPR019734">
    <property type="entry name" value="TPR_rpt"/>
</dbReference>
<feature type="compositionally biased region" description="Acidic residues" evidence="8">
    <location>
        <begin position="23"/>
        <end position="38"/>
    </location>
</feature>
<feature type="repeat" description="TPR" evidence="7">
    <location>
        <begin position="441"/>
        <end position="474"/>
    </location>
</feature>
<dbReference type="SMART" id="SM00028">
    <property type="entry name" value="TPR"/>
    <property type="match status" value="6"/>
</dbReference>
<evidence type="ECO:0000256" key="2">
    <source>
        <dbReference type="ARBA" id="ARBA00022737"/>
    </source>
</evidence>
<dbReference type="GO" id="GO:0031145">
    <property type="term" value="P:anaphase-promoting complex-dependent catabolic process"/>
    <property type="evidence" value="ECO:0007669"/>
    <property type="project" value="TreeGrafter"/>
</dbReference>
<dbReference type="InterPro" id="IPR007192">
    <property type="entry name" value="APC8"/>
</dbReference>
<evidence type="ECO:0000256" key="5">
    <source>
        <dbReference type="ARBA" id="ARBA00022803"/>
    </source>
</evidence>
<keyword evidence="11" id="KW-1185">Reference proteome</keyword>
<evidence type="ECO:0000313" key="10">
    <source>
        <dbReference type="EMBL" id="GBG64532.1"/>
    </source>
</evidence>
<keyword evidence="4" id="KW-0833">Ubl conjugation pathway</keyword>
<dbReference type="GO" id="GO:0005680">
    <property type="term" value="C:anaphase-promoting complex"/>
    <property type="evidence" value="ECO:0007669"/>
    <property type="project" value="InterPro"/>
</dbReference>
<feature type="compositionally biased region" description="Acidic residues" evidence="8">
    <location>
        <begin position="152"/>
        <end position="162"/>
    </location>
</feature>
<evidence type="ECO:0000259" key="9">
    <source>
        <dbReference type="Pfam" id="PF04049"/>
    </source>
</evidence>
<dbReference type="OrthoDB" id="10262026at2759"/>
<keyword evidence="2" id="KW-0677">Repeat</keyword>
<keyword evidence="1" id="KW-0132">Cell division</keyword>
<comment type="caution">
    <text evidence="10">The sequence shown here is derived from an EMBL/GenBank/DDBJ whole genome shotgun (WGS) entry which is preliminary data.</text>
</comment>
<dbReference type="AlphaFoldDB" id="A0A388K388"/>
<feature type="compositionally biased region" description="Basic and acidic residues" evidence="8">
    <location>
        <begin position="13"/>
        <end position="22"/>
    </location>
</feature>
<evidence type="ECO:0000256" key="6">
    <source>
        <dbReference type="ARBA" id="ARBA00023306"/>
    </source>
</evidence>
<dbReference type="Proteomes" id="UP000265515">
    <property type="component" value="Unassembled WGS sequence"/>
</dbReference>
<organism evidence="10 11">
    <name type="scientific">Chara braunii</name>
    <name type="common">Braun's stonewort</name>
    <dbReference type="NCBI Taxonomy" id="69332"/>
    <lineage>
        <taxon>Eukaryota</taxon>
        <taxon>Viridiplantae</taxon>
        <taxon>Streptophyta</taxon>
        <taxon>Charophyceae</taxon>
        <taxon>Charales</taxon>
        <taxon>Characeae</taxon>
        <taxon>Chara</taxon>
    </lineage>
</organism>
<dbReference type="PANTHER" id="PTHR12558">
    <property type="entry name" value="CELL DIVISION CYCLE 16,23,27"/>
    <property type="match status" value="1"/>
</dbReference>
<dbReference type="GO" id="GO:0045842">
    <property type="term" value="P:positive regulation of mitotic metaphase/anaphase transition"/>
    <property type="evidence" value="ECO:0007669"/>
    <property type="project" value="TreeGrafter"/>
</dbReference>
<feature type="region of interest" description="Disordered" evidence="8">
    <location>
        <begin position="1"/>
        <end position="162"/>
    </location>
</feature>
<keyword evidence="6" id="KW-0131">Cell cycle</keyword>
<keyword evidence="5 7" id="KW-0802">TPR repeat</keyword>
<keyword evidence="3" id="KW-0498">Mitosis</keyword>
<dbReference type="Pfam" id="PF13414">
    <property type="entry name" value="TPR_11"/>
    <property type="match status" value="1"/>
</dbReference>
<feature type="repeat" description="TPR" evidence="7">
    <location>
        <begin position="475"/>
        <end position="508"/>
    </location>
</feature>
<reference evidence="10 11" key="1">
    <citation type="journal article" date="2018" name="Cell">
        <title>The Chara Genome: Secondary Complexity and Implications for Plant Terrestrialization.</title>
        <authorList>
            <person name="Nishiyama T."/>
            <person name="Sakayama H."/>
            <person name="Vries J.D."/>
            <person name="Buschmann H."/>
            <person name="Saint-Marcoux D."/>
            <person name="Ullrich K.K."/>
            <person name="Haas F.B."/>
            <person name="Vanderstraeten L."/>
            <person name="Becker D."/>
            <person name="Lang D."/>
            <person name="Vosolsobe S."/>
            <person name="Rombauts S."/>
            <person name="Wilhelmsson P.K.I."/>
            <person name="Janitza P."/>
            <person name="Kern R."/>
            <person name="Heyl A."/>
            <person name="Rumpler F."/>
            <person name="Villalobos L.I.A.C."/>
            <person name="Clay J.M."/>
            <person name="Skokan R."/>
            <person name="Toyoda A."/>
            <person name="Suzuki Y."/>
            <person name="Kagoshima H."/>
            <person name="Schijlen E."/>
            <person name="Tajeshwar N."/>
            <person name="Catarino B."/>
            <person name="Hetherington A.J."/>
            <person name="Saltykova A."/>
            <person name="Bonnot C."/>
            <person name="Breuninger H."/>
            <person name="Symeonidi A."/>
            <person name="Radhakrishnan G.V."/>
            <person name="Van Nieuwerburgh F."/>
            <person name="Deforce D."/>
            <person name="Chang C."/>
            <person name="Karol K.G."/>
            <person name="Hedrich R."/>
            <person name="Ulvskov P."/>
            <person name="Glockner G."/>
            <person name="Delwiche C.F."/>
            <person name="Petrasek J."/>
            <person name="Van de Peer Y."/>
            <person name="Friml J."/>
            <person name="Beilby M."/>
            <person name="Dolan L."/>
            <person name="Kohara Y."/>
            <person name="Sugano S."/>
            <person name="Fujiyama A."/>
            <person name="Delaux P.-M."/>
            <person name="Quint M."/>
            <person name="TheiBen G."/>
            <person name="Hagemann M."/>
            <person name="Harholt J."/>
            <person name="Dunand C."/>
            <person name="Zachgo S."/>
            <person name="Langdale J."/>
            <person name="Maumus F."/>
            <person name="Straeten D.V.D."/>
            <person name="Gould S.B."/>
            <person name="Rensing S.A."/>
        </authorList>
    </citation>
    <scope>NUCLEOTIDE SEQUENCE [LARGE SCALE GENOMIC DNA]</scope>
    <source>
        <strain evidence="10 11">S276</strain>
    </source>
</reference>
<dbReference type="Pfam" id="PF13181">
    <property type="entry name" value="TPR_8"/>
    <property type="match status" value="1"/>
</dbReference>
<evidence type="ECO:0000256" key="1">
    <source>
        <dbReference type="ARBA" id="ARBA00022618"/>
    </source>
</evidence>
<dbReference type="Gene3D" id="1.25.40.10">
    <property type="entry name" value="Tetratricopeptide repeat domain"/>
    <property type="match status" value="2"/>
</dbReference>
<dbReference type="Pfam" id="PF04049">
    <property type="entry name" value="ANAPC8"/>
    <property type="match status" value="1"/>
</dbReference>
<feature type="compositionally biased region" description="Basic and acidic residues" evidence="8">
    <location>
        <begin position="50"/>
        <end position="63"/>
    </location>
</feature>
<dbReference type="PROSITE" id="PS50005">
    <property type="entry name" value="TPR"/>
    <property type="match status" value="3"/>
</dbReference>
<evidence type="ECO:0000256" key="7">
    <source>
        <dbReference type="PROSITE-ProRule" id="PRU00339"/>
    </source>
</evidence>
<dbReference type="Gramene" id="GBG64532">
    <property type="protein sequence ID" value="GBG64532"/>
    <property type="gene ID" value="CBR_g45228"/>
</dbReference>
<protein>
    <recommendedName>
        <fullName evidence="9">Cdc23 domain-containing protein</fullName>
    </recommendedName>
</protein>
<proteinExistence type="predicted"/>
<dbReference type="GO" id="GO:0051301">
    <property type="term" value="P:cell division"/>
    <property type="evidence" value="ECO:0007669"/>
    <property type="project" value="UniProtKB-KW"/>
</dbReference>
<feature type="domain" description="Cdc23" evidence="9">
    <location>
        <begin position="154"/>
        <end position="346"/>
    </location>
</feature>
<dbReference type="Pfam" id="PF13432">
    <property type="entry name" value="TPR_16"/>
    <property type="match status" value="1"/>
</dbReference>
<feature type="compositionally biased region" description="Polar residues" evidence="8">
    <location>
        <begin position="92"/>
        <end position="102"/>
    </location>
</feature>
<dbReference type="GO" id="GO:0016567">
    <property type="term" value="P:protein ubiquitination"/>
    <property type="evidence" value="ECO:0007669"/>
    <property type="project" value="TreeGrafter"/>
</dbReference>
<name>A0A388K388_CHABU</name>
<evidence type="ECO:0000256" key="8">
    <source>
        <dbReference type="SAM" id="MobiDB-lite"/>
    </source>
</evidence>
<dbReference type="STRING" id="69332.A0A388K388"/>
<accession>A0A388K388</accession>
<dbReference type="PANTHER" id="PTHR12558:SF10">
    <property type="entry name" value="CELL DIVISION CYCLE PROTEIN 23 HOMOLOG"/>
    <property type="match status" value="1"/>
</dbReference>
<dbReference type="InterPro" id="IPR011990">
    <property type="entry name" value="TPR-like_helical_dom_sf"/>
</dbReference>
<feature type="compositionally biased region" description="Gly residues" evidence="8">
    <location>
        <begin position="124"/>
        <end position="151"/>
    </location>
</feature>
<gene>
    <name evidence="10" type="ORF">CBR_g45228</name>
</gene>
<feature type="compositionally biased region" description="Acidic residues" evidence="8">
    <location>
        <begin position="64"/>
        <end position="73"/>
    </location>
</feature>
<evidence type="ECO:0000256" key="4">
    <source>
        <dbReference type="ARBA" id="ARBA00022786"/>
    </source>
</evidence>
<dbReference type="EMBL" id="BFEA01000051">
    <property type="protein sequence ID" value="GBG64532.1"/>
    <property type="molecule type" value="Genomic_DNA"/>
</dbReference>
<feature type="repeat" description="TPR" evidence="7">
    <location>
        <begin position="407"/>
        <end position="440"/>
    </location>
</feature>
<feature type="compositionally biased region" description="Polar residues" evidence="8">
    <location>
        <begin position="1"/>
        <end position="11"/>
    </location>
</feature>
<dbReference type="SUPFAM" id="SSF48452">
    <property type="entry name" value="TPR-like"/>
    <property type="match status" value="2"/>
</dbReference>